<dbReference type="GO" id="GO:0051603">
    <property type="term" value="P:proteolysis involved in protein catabolic process"/>
    <property type="evidence" value="ECO:0007669"/>
    <property type="project" value="TreeGrafter"/>
</dbReference>
<evidence type="ECO:0000256" key="1">
    <source>
        <dbReference type="ARBA" id="ARBA00022670"/>
    </source>
</evidence>
<dbReference type="InterPro" id="IPR051156">
    <property type="entry name" value="Mito/Outer_Membr_Metalloprot"/>
</dbReference>
<dbReference type="Gene3D" id="3.30.2010.10">
    <property type="entry name" value="Metalloproteases ('zincins'), catalytic domain"/>
    <property type="match status" value="1"/>
</dbReference>
<dbReference type="PANTHER" id="PTHR22726:SF1">
    <property type="entry name" value="METALLOENDOPEPTIDASE OMA1, MITOCHONDRIAL"/>
    <property type="match status" value="1"/>
</dbReference>
<dbReference type="GO" id="GO:0016020">
    <property type="term" value="C:membrane"/>
    <property type="evidence" value="ECO:0007669"/>
    <property type="project" value="TreeGrafter"/>
</dbReference>
<dbReference type="RefSeq" id="WP_109720015.1">
    <property type="nucleotide sequence ID" value="NZ_QEQK01000006.1"/>
</dbReference>
<keyword evidence="7" id="KW-0812">Transmembrane</keyword>
<name>A0A363ULH2_9GAMM</name>
<evidence type="ECO:0000256" key="7">
    <source>
        <dbReference type="SAM" id="Phobius"/>
    </source>
</evidence>
<keyword evidence="7" id="KW-1133">Transmembrane helix</keyword>
<comment type="similarity">
    <text evidence="6">Belongs to the peptidase M48 family.</text>
</comment>
<gene>
    <name evidence="9" type="ORF">DEH80_08200</name>
</gene>
<evidence type="ECO:0000313" key="9">
    <source>
        <dbReference type="EMBL" id="PWN56244.1"/>
    </source>
</evidence>
<evidence type="ECO:0000313" key="10">
    <source>
        <dbReference type="Proteomes" id="UP000251800"/>
    </source>
</evidence>
<comment type="cofactor">
    <cofactor evidence="6">
        <name>Zn(2+)</name>
        <dbReference type="ChEBI" id="CHEBI:29105"/>
    </cofactor>
    <text evidence="6">Binds 1 zinc ion per subunit.</text>
</comment>
<reference evidence="9 10" key="1">
    <citation type="submission" date="2018-05" db="EMBL/GenBank/DDBJ databases">
        <title>Abyssibacter profundi OUC007T gen. nov., sp. nov, a marine bacterium isolated from seawater of the Mariana Trench.</title>
        <authorList>
            <person name="Zhou S."/>
        </authorList>
    </citation>
    <scope>NUCLEOTIDE SEQUENCE [LARGE SCALE GENOMIC DNA]</scope>
    <source>
        <strain evidence="9 10">OUC007</strain>
    </source>
</reference>
<comment type="caution">
    <text evidence="9">The sequence shown here is derived from an EMBL/GenBank/DDBJ whole genome shotgun (WGS) entry which is preliminary data.</text>
</comment>
<evidence type="ECO:0000256" key="6">
    <source>
        <dbReference type="RuleBase" id="RU003983"/>
    </source>
</evidence>
<dbReference type="AlphaFoldDB" id="A0A363ULH2"/>
<evidence type="ECO:0000256" key="4">
    <source>
        <dbReference type="ARBA" id="ARBA00022833"/>
    </source>
</evidence>
<keyword evidence="5 6" id="KW-0482">Metalloprotease</keyword>
<dbReference type="EMBL" id="QEQK01000006">
    <property type="protein sequence ID" value="PWN56244.1"/>
    <property type="molecule type" value="Genomic_DNA"/>
</dbReference>
<protein>
    <submittedName>
        <fullName evidence="9">Peptidase M48</fullName>
    </submittedName>
</protein>
<dbReference type="Pfam" id="PF01435">
    <property type="entry name" value="Peptidase_M48"/>
    <property type="match status" value="1"/>
</dbReference>
<organism evidence="9 10">
    <name type="scientific">Abyssibacter profundi</name>
    <dbReference type="NCBI Taxonomy" id="2182787"/>
    <lineage>
        <taxon>Bacteria</taxon>
        <taxon>Pseudomonadati</taxon>
        <taxon>Pseudomonadota</taxon>
        <taxon>Gammaproteobacteria</taxon>
        <taxon>Chromatiales</taxon>
        <taxon>Oceanococcaceae</taxon>
        <taxon>Abyssibacter</taxon>
    </lineage>
</organism>
<dbReference type="PROSITE" id="PS51257">
    <property type="entry name" value="PROKAR_LIPOPROTEIN"/>
    <property type="match status" value="1"/>
</dbReference>
<keyword evidence="7" id="KW-0472">Membrane</keyword>
<dbReference type="Proteomes" id="UP000251800">
    <property type="component" value="Unassembled WGS sequence"/>
</dbReference>
<feature type="transmembrane region" description="Helical" evidence="7">
    <location>
        <begin position="7"/>
        <end position="29"/>
    </location>
</feature>
<evidence type="ECO:0000256" key="3">
    <source>
        <dbReference type="ARBA" id="ARBA00022801"/>
    </source>
</evidence>
<evidence type="ECO:0000256" key="2">
    <source>
        <dbReference type="ARBA" id="ARBA00022723"/>
    </source>
</evidence>
<sequence length="309" mass="33953">MNRSNLWLLRVVSVVAGRLLPLVLVFLTACAGQHFDPDSRLGAAATALGLSDDVDESREIELGERAAAHLLGAYPPVEDSRRQRYINLVGRWVAQQSQRPALPWRFALIDDPAINALAVPGGIVLLSSGLWDLLETEAELAAVLAHEIAHIEQQHHMRALVHQGVWGRLLSHKLEFANRSGERVVITSSGLYKLLATKLTREDELASDLRAHALLESAGYDSHALSSVLRRMAEVNTTDEGRLSYLLSTHPPMSDRLESLQTDAPHQGDAGTQGRDRFLAIAQGRTTFDAQEAEESGPDLIPTLLDLYF</sequence>
<evidence type="ECO:0000256" key="5">
    <source>
        <dbReference type="ARBA" id="ARBA00023049"/>
    </source>
</evidence>
<keyword evidence="2" id="KW-0479">Metal-binding</keyword>
<accession>A0A363ULH2</accession>
<feature type="domain" description="Peptidase M48" evidence="8">
    <location>
        <begin position="81"/>
        <end position="262"/>
    </location>
</feature>
<dbReference type="InterPro" id="IPR001915">
    <property type="entry name" value="Peptidase_M48"/>
</dbReference>
<proteinExistence type="inferred from homology"/>
<keyword evidence="10" id="KW-1185">Reference proteome</keyword>
<keyword evidence="4 6" id="KW-0862">Zinc</keyword>
<dbReference type="GO" id="GO:0046872">
    <property type="term" value="F:metal ion binding"/>
    <property type="evidence" value="ECO:0007669"/>
    <property type="project" value="UniProtKB-KW"/>
</dbReference>
<dbReference type="PANTHER" id="PTHR22726">
    <property type="entry name" value="METALLOENDOPEPTIDASE OMA1"/>
    <property type="match status" value="1"/>
</dbReference>
<evidence type="ECO:0000259" key="8">
    <source>
        <dbReference type="Pfam" id="PF01435"/>
    </source>
</evidence>
<dbReference type="OrthoDB" id="9810445at2"/>
<keyword evidence="1 6" id="KW-0645">Protease</keyword>
<keyword evidence="3 6" id="KW-0378">Hydrolase</keyword>
<dbReference type="GO" id="GO:0004222">
    <property type="term" value="F:metalloendopeptidase activity"/>
    <property type="evidence" value="ECO:0007669"/>
    <property type="project" value="InterPro"/>
</dbReference>